<protein>
    <submittedName>
        <fullName evidence="2">Uncharacterized protein</fullName>
    </submittedName>
</protein>
<keyword evidence="1" id="KW-0472">Membrane</keyword>
<keyword evidence="1" id="KW-1133">Transmembrane helix</keyword>
<feature type="transmembrane region" description="Helical" evidence="1">
    <location>
        <begin position="6"/>
        <end position="24"/>
    </location>
</feature>
<proteinExistence type="predicted"/>
<dbReference type="EMBL" id="PIPR01000003">
    <property type="protein sequence ID" value="RUO39239.1"/>
    <property type="molecule type" value="Genomic_DNA"/>
</dbReference>
<reference evidence="3" key="1">
    <citation type="journal article" date="2018" name="Front. Microbiol.">
        <title>Genome-Based Analysis Reveals the Taxonomy and Diversity of the Family Idiomarinaceae.</title>
        <authorList>
            <person name="Liu Y."/>
            <person name="Lai Q."/>
            <person name="Shao Z."/>
        </authorList>
    </citation>
    <scope>NUCLEOTIDE SEQUENCE [LARGE SCALE GENOMIC DNA]</scope>
    <source>
        <strain evidence="3">KYW314</strain>
    </source>
</reference>
<evidence type="ECO:0000313" key="3">
    <source>
        <dbReference type="Proteomes" id="UP000287766"/>
    </source>
</evidence>
<name>A0A7Z7ET19_9GAMM</name>
<dbReference type="Proteomes" id="UP000287766">
    <property type="component" value="Unassembled WGS sequence"/>
</dbReference>
<organism evidence="2 3">
    <name type="scientific">Pseudidiomarina aestuarii</name>
    <dbReference type="NCBI Taxonomy" id="624146"/>
    <lineage>
        <taxon>Bacteria</taxon>
        <taxon>Pseudomonadati</taxon>
        <taxon>Pseudomonadota</taxon>
        <taxon>Gammaproteobacteria</taxon>
        <taxon>Alteromonadales</taxon>
        <taxon>Idiomarinaceae</taxon>
        <taxon>Pseudidiomarina</taxon>
    </lineage>
</organism>
<comment type="caution">
    <text evidence="2">The sequence shown here is derived from an EMBL/GenBank/DDBJ whole genome shotgun (WGS) entry which is preliminary data.</text>
</comment>
<dbReference type="AlphaFoldDB" id="A0A7Z7ET19"/>
<accession>A0A7Z7ET19</accession>
<keyword evidence="1" id="KW-0812">Transmembrane</keyword>
<keyword evidence="3" id="KW-1185">Reference proteome</keyword>
<sequence>MRFFKFIFGFYIIISGFFGIYYYMEHRVRCIANHGFFDFLTEECGISTANVMFKTPPGFISSQLKGLTWPYQLFASEAHAEASPQEYSQSERDELYNEVSSEIAKGNLQMASKIDALAIRLIENESNNFGKKIDPYTKMLDGYIDEKNKVIIFNYLILGGNKLEVIKLQRELFVELMTKQLCGDPELMESIIVRTLIAGGYSFLLEYSQDSDSSPISILITECSN</sequence>
<evidence type="ECO:0000256" key="1">
    <source>
        <dbReference type="SAM" id="Phobius"/>
    </source>
</evidence>
<gene>
    <name evidence="2" type="ORF">CWE22_10840</name>
</gene>
<evidence type="ECO:0000313" key="2">
    <source>
        <dbReference type="EMBL" id="RUO39239.1"/>
    </source>
</evidence>